<dbReference type="GO" id="GO:0016787">
    <property type="term" value="F:hydrolase activity"/>
    <property type="evidence" value="ECO:0007669"/>
    <property type="project" value="InterPro"/>
</dbReference>
<dbReference type="EMBL" id="KZ819340">
    <property type="protein sequence ID" value="PWN17863.1"/>
    <property type="molecule type" value="Genomic_DNA"/>
</dbReference>
<feature type="region of interest" description="Disordered" evidence="1">
    <location>
        <begin position="1"/>
        <end position="22"/>
    </location>
</feature>
<dbReference type="InterPro" id="IPR004843">
    <property type="entry name" value="Calcineurin-like_PHP"/>
</dbReference>
<dbReference type="PANTHER" id="PTHR12905:SF0">
    <property type="entry name" value="CALCINEURIN-LIKE PHOSPHOESTERASE DOMAIN-CONTAINING PROTEIN"/>
    <property type="match status" value="1"/>
</dbReference>
<dbReference type="Gene3D" id="3.60.21.10">
    <property type="match status" value="1"/>
</dbReference>
<reference evidence="3 4" key="1">
    <citation type="journal article" date="2018" name="Mol. Biol. Evol.">
        <title>Broad Genomic Sampling Reveals a Smut Pathogenic Ancestry of the Fungal Clade Ustilaginomycotina.</title>
        <authorList>
            <person name="Kijpornyongpan T."/>
            <person name="Mondo S.J."/>
            <person name="Barry K."/>
            <person name="Sandor L."/>
            <person name="Lee J."/>
            <person name="Lipzen A."/>
            <person name="Pangilinan J."/>
            <person name="LaButti K."/>
            <person name="Hainaut M."/>
            <person name="Henrissat B."/>
            <person name="Grigoriev I.V."/>
            <person name="Spatafora J.W."/>
            <person name="Aime M.C."/>
        </authorList>
    </citation>
    <scope>NUCLEOTIDE SEQUENCE [LARGE SCALE GENOMIC DNA]</scope>
    <source>
        <strain evidence="3 4">MCA 4718</strain>
    </source>
</reference>
<dbReference type="GeneID" id="37016341"/>
<feature type="domain" description="Calcineurin-like phosphoesterase" evidence="2">
    <location>
        <begin position="50"/>
        <end position="272"/>
    </location>
</feature>
<feature type="compositionally biased region" description="Polar residues" evidence="1">
    <location>
        <begin position="1"/>
        <end position="11"/>
    </location>
</feature>
<dbReference type="AlphaFoldDB" id="A0A316U040"/>
<dbReference type="Pfam" id="PF00149">
    <property type="entry name" value="Metallophos"/>
    <property type="match status" value="1"/>
</dbReference>
<sequence length="341" mass="38188">MSHSAHPSSADSTDRNDTADACIGAGGDRYWSSYDPRSPPPLSSADGHVRVVMISDTHGNELKDVPDGDILLHAGDLTRLGSTEELQEQVDWLCSLPHPIKVVIAGNHDYALDQDEKRNWYSTRGIELHTSFGYPPSKPSEAKEILRRAHNHTTAQGKPAALHYVQDELIEVEVQRKGLREGAKKKWSIWGSPWSPEYEGWAWNYKRGEEAKAIYTSLPSKVDFLLTHTPPHRLGRLDVLHDGRTHVGCEELERKAVEGECRARVWGVGHIHEARGTHLQRWEHPPSTSQPEPAAGEKAFDWMSTLLVNAAQVDVDMAKYAQERKLEYKVVSQPVIVDLAV</sequence>
<evidence type="ECO:0000256" key="1">
    <source>
        <dbReference type="SAM" id="MobiDB-lite"/>
    </source>
</evidence>
<dbReference type="InterPro" id="IPR051693">
    <property type="entry name" value="UPF0046_metallophosphoest"/>
</dbReference>
<evidence type="ECO:0000313" key="4">
    <source>
        <dbReference type="Proteomes" id="UP000245942"/>
    </source>
</evidence>
<dbReference type="OrthoDB" id="630188at2759"/>
<dbReference type="PANTHER" id="PTHR12905">
    <property type="entry name" value="METALLOPHOSPHOESTERASE"/>
    <property type="match status" value="1"/>
</dbReference>
<evidence type="ECO:0000313" key="3">
    <source>
        <dbReference type="EMBL" id="PWN17863.1"/>
    </source>
</evidence>
<evidence type="ECO:0000259" key="2">
    <source>
        <dbReference type="Pfam" id="PF00149"/>
    </source>
</evidence>
<gene>
    <name evidence="3" type="ORF">BCV69DRAFT_301872</name>
</gene>
<proteinExistence type="predicted"/>
<protein>
    <submittedName>
        <fullName evidence="3">Metallo-dependent phosphatase</fullName>
    </submittedName>
</protein>
<name>A0A316U040_9BASI</name>
<dbReference type="Proteomes" id="UP000245942">
    <property type="component" value="Unassembled WGS sequence"/>
</dbReference>
<dbReference type="InterPro" id="IPR029052">
    <property type="entry name" value="Metallo-depent_PP-like"/>
</dbReference>
<keyword evidence="4" id="KW-1185">Reference proteome</keyword>
<dbReference type="RefSeq" id="XP_025345023.1">
    <property type="nucleotide sequence ID" value="XM_025494607.1"/>
</dbReference>
<organism evidence="3 4">
    <name type="scientific">Pseudomicrostroma glucosiphilum</name>
    <dbReference type="NCBI Taxonomy" id="1684307"/>
    <lineage>
        <taxon>Eukaryota</taxon>
        <taxon>Fungi</taxon>
        <taxon>Dikarya</taxon>
        <taxon>Basidiomycota</taxon>
        <taxon>Ustilaginomycotina</taxon>
        <taxon>Exobasidiomycetes</taxon>
        <taxon>Microstromatales</taxon>
        <taxon>Microstromatales incertae sedis</taxon>
        <taxon>Pseudomicrostroma</taxon>
    </lineage>
</organism>
<dbReference type="SUPFAM" id="SSF56300">
    <property type="entry name" value="Metallo-dependent phosphatases"/>
    <property type="match status" value="1"/>
</dbReference>
<accession>A0A316U040</accession>